<evidence type="ECO:0000313" key="1">
    <source>
        <dbReference type="EMBL" id="NIF20260.1"/>
    </source>
</evidence>
<proteinExistence type="predicted"/>
<evidence type="ECO:0000313" key="2">
    <source>
        <dbReference type="Proteomes" id="UP001515683"/>
    </source>
</evidence>
<gene>
    <name evidence="1" type="ORF">F3J40_01330</name>
</gene>
<dbReference type="RefSeq" id="WP_167012179.1">
    <property type="nucleotide sequence ID" value="NZ_VWXF01000001.1"/>
</dbReference>
<organism evidence="1 2">
    <name type="scientific">Candidatus Pantoea multigeneris</name>
    <dbReference type="NCBI Taxonomy" id="2608357"/>
    <lineage>
        <taxon>Bacteria</taxon>
        <taxon>Pseudomonadati</taxon>
        <taxon>Pseudomonadota</taxon>
        <taxon>Gammaproteobacteria</taxon>
        <taxon>Enterobacterales</taxon>
        <taxon>Erwiniaceae</taxon>
        <taxon>Pantoea</taxon>
    </lineage>
</organism>
<dbReference type="Proteomes" id="UP001515683">
    <property type="component" value="Unassembled WGS sequence"/>
</dbReference>
<accession>A0ABX0RAI9</accession>
<protein>
    <recommendedName>
        <fullName evidence="3">Bacteriophage protein</fullName>
    </recommendedName>
</protein>
<sequence length="149" mass="16322">MEFELKGVQYRTAKLSVFDQLKVTRKLLPVLAGLMSDFQSIRDGARLTAEDPQSAEKVYTLLESLLPKIADVLSGFSEEDTNAIIHTCLARVARQHGRGWSPVFSQGELMFDDIDLMSMLQMVGRVVGDSLGNFLPAAPANETQPPPAG</sequence>
<dbReference type="InterPro" id="IPR049156">
    <property type="entry name" value="Phage_chap_TAC_15-like"/>
</dbReference>
<keyword evidence="2" id="KW-1185">Reference proteome</keyword>
<dbReference type="Pfam" id="PF21822">
    <property type="entry name" value="Phage_TAC_15"/>
    <property type="match status" value="1"/>
</dbReference>
<name>A0ABX0RAI9_9GAMM</name>
<evidence type="ECO:0008006" key="3">
    <source>
        <dbReference type="Google" id="ProtNLM"/>
    </source>
</evidence>
<dbReference type="EMBL" id="VWXF01000001">
    <property type="protein sequence ID" value="NIF20260.1"/>
    <property type="molecule type" value="Genomic_DNA"/>
</dbReference>
<comment type="caution">
    <text evidence="1">The sequence shown here is derived from an EMBL/GenBank/DDBJ whole genome shotgun (WGS) entry which is preliminary data.</text>
</comment>
<reference evidence="1 2" key="1">
    <citation type="journal article" date="2019" name="bioRxiv">
        <title>Bacteria contribute to plant secondary compound degradation in a generalist herbivore system.</title>
        <authorList>
            <person name="Francoeur C.B."/>
            <person name="Khadempour L."/>
            <person name="Moreira-Soto R.D."/>
            <person name="Gotting K."/>
            <person name="Book A.J."/>
            <person name="Pinto-Tomas A.A."/>
            <person name="Keefover-Ring K."/>
            <person name="Currie C.R."/>
        </authorList>
    </citation>
    <scope>NUCLEOTIDE SEQUENCE [LARGE SCALE GENOMIC DNA]</scope>
    <source>
        <strain evidence="1">Acro-835</strain>
    </source>
</reference>